<keyword evidence="9" id="KW-1185">Reference proteome</keyword>
<comment type="similarity">
    <text evidence="3">Belongs to the GST superfamily. Sigma family.</text>
</comment>
<evidence type="ECO:0000313" key="9">
    <source>
        <dbReference type="Proteomes" id="UP001432322"/>
    </source>
</evidence>
<sequence length="219" mass="24584">EGPFRHSSSVMPAYKLVYFDVRGLGEVSRLLFHASKTPFEDYEVALNGDEWTTLKQKTPFGKMPVLYVDGKPLAQSFAIARYLAREFGFAGNSPFECALVDALGDQFKDYWVEMFPFFAVGAGLKEGDQKALQKEVGEPARDTFFTMLERVAKENGSNGHLVGDSLTWIDLAIADHIITLQNFSAGFVDAFPTVLAVREKAMNDPRLKEYLDSRPVRHF</sequence>
<protein>
    <recommendedName>
        <fullName evidence="1">glutathione transferase</fullName>
        <ecNumber evidence="1">2.5.1.18</ecNumber>
    </recommendedName>
</protein>
<dbReference type="AlphaFoldDB" id="A0AAV5VPJ5"/>
<dbReference type="Pfam" id="PF02798">
    <property type="entry name" value="GST_N"/>
    <property type="match status" value="1"/>
</dbReference>
<gene>
    <name evidence="7" type="ORF">PFISCL1PPCAC_12900</name>
    <name evidence="8" type="ORF">PFISCL1PPCAC_12904</name>
</gene>
<proteinExistence type="inferred from homology"/>
<evidence type="ECO:0000256" key="1">
    <source>
        <dbReference type="ARBA" id="ARBA00012452"/>
    </source>
</evidence>
<dbReference type="PANTHER" id="PTHR11571:SF224">
    <property type="entry name" value="HEMATOPOIETIC PROSTAGLANDIN D SYNTHASE"/>
    <property type="match status" value="1"/>
</dbReference>
<dbReference type="FunFam" id="1.20.1050.10:FF:000044">
    <property type="entry name" value="Glutathione S-transferase"/>
    <property type="match status" value="1"/>
</dbReference>
<dbReference type="GO" id="GO:0006749">
    <property type="term" value="P:glutathione metabolic process"/>
    <property type="evidence" value="ECO:0007669"/>
    <property type="project" value="TreeGrafter"/>
</dbReference>
<dbReference type="CDD" id="cd03192">
    <property type="entry name" value="GST_C_Sigma_like"/>
    <property type="match status" value="1"/>
</dbReference>
<dbReference type="InterPro" id="IPR036249">
    <property type="entry name" value="Thioredoxin-like_sf"/>
</dbReference>
<dbReference type="PROSITE" id="PS50405">
    <property type="entry name" value="GST_CTER"/>
    <property type="match status" value="1"/>
</dbReference>
<dbReference type="InterPro" id="IPR010987">
    <property type="entry name" value="Glutathione-S-Trfase_C-like"/>
</dbReference>
<organism evidence="8 9">
    <name type="scientific">Pristionchus fissidentatus</name>
    <dbReference type="NCBI Taxonomy" id="1538716"/>
    <lineage>
        <taxon>Eukaryota</taxon>
        <taxon>Metazoa</taxon>
        <taxon>Ecdysozoa</taxon>
        <taxon>Nematoda</taxon>
        <taxon>Chromadorea</taxon>
        <taxon>Rhabditida</taxon>
        <taxon>Rhabditina</taxon>
        <taxon>Diplogasteromorpha</taxon>
        <taxon>Diplogasteroidea</taxon>
        <taxon>Neodiplogasteridae</taxon>
        <taxon>Pristionchus</taxon>
    </lineage>
</organism>
<dbReference type="PROSITE" id="PS50404">
    <property type="entry name" value="GST_NTER"/>
    <property type="match status" value="1"/>
</dbReference>
<keyword evidence="2" id="KW-0808">Transferase</keyword>
<evidence type="ECO:0000313" key="7">
    <source>
        <dbReference type="EMBL" id="GMT21603.1"/>
    </source>
</evidence>
<dbReference type="SUPFAM" id="SSF52833">
    <property type="entry name" value="Thioredoxin-like"/>
    <property type="match status" value="1"/>
</dbReference>
<reference evidence="8" key="1">
    <citation type="submission" date="2023-10" db="EMBL/GenBank/DDBJ databases">
        <title>Genome assembly of Pristionchus species.</title>
        <authorList>
            <person name="Yoshida K."/>
            <person name="Sommer R.J."/>
        </authorList>
    </citation>
    <scope>NUCLEOTIDE SEQUENCE</scope>
    <source>
        <strain evidence="8">RS5133</strain>
    </source>
</reference>
<name>A0AAV5VPJ5_9BILA</name>
<dbReference type="Gene3D" id="1.20.1050.10">
    <property type="match status" value="1"/>
</dbReference>
<dbReference type="FunFam" id="3.40.30.10:FF:000189">
    <property type="entry name" value="Glutathione S-Transferase"/>
    <property type="match status" value="1"/>
</dbReference>
<dbReference type="EMBL" id="BTSY01000004">
    <property type="protein sequence ID" value="GMT21607.1"/>
    <property type="molecule type" value="Genomic_DNA"/>
</dbReference>
<evidence type="ECO:0000259" key="5">
    <source>
        <dbReference type="PROSITE" id="PS50404"/>
    </source>
</evidence>
<dbReference type="SFLD" id="SFLDG01205">
    <property type="entry name" value="AMPS.1"/>
    <property type="match status" value="1"/>
</dbReference>
<dbReference type="GO" id="GO:0004364">
    <property type="term" value="F:glutathione transferase activity"/>
    <property type="evidence" value="ECO:0007669"/>
    <property type="project" value="UniProtKB-EC"/>
</dbReference>
<evidence type="ECO:0000256" key="3">
    <source>
        <dbReference type="ARBA" id="ARBA00038317"/>
    </source>
</evidence>
<feature type="domain" description="GST C-terminal" evidence="6">
    <location>
        <begin position="93"/>
        <end position="219"/>
    </location>
</feature>
<dbReference type="SFLD" id="SFLDG00363">
    <property type="entry name" value="AMPS_(cytGST):_Alpha-__Mu-__Pi"/>
    <property type="match status" value="1"/>
</dbReference>
<dbReference type="InterPro" id="IPR004045">
    <property type="entry name" value="Glutathione_S-Trfase_N"/>
</dbReference>
<evidence type="ECO:0000256" key="2">
    <source>
        <dbReference type="ARBA" id="ARBA00022679"/>
    </source>
</evidence>
<accession>A0AAV5VPJ5</accession>
<dbReference type="InterPro" id="IPR040079">
    <property type="entry name" value="Glutathione_S-Trfase"/>
</dbReference>
<dbReference type="SFLD" id="SFLDS00019">
    <property type="entry name" value="Glutathione_Transferase_(cytos"/>
    <property type="match status" value="1"/>
</dbReference>
<dbReference type="CDD" id="cd03039">
    <property type="entry name" value="GST_N_Sigma_like"/>
    <property type="match status" value="1"/>
</dbReference>
<dbReference type="SUPFAM" id="SSF47616">
    <property type="entry name" value="GST C-terminal domain-like"/>
    <property type="match status" value="1"/>
</dbReference>
<evidence type="ECO:0000256" key="4">
    <source>
        <dbReference type="ARBA" id="ARBA00047960"/>
    </source>
</evidence>
<dbReference type="InterPro" id="IPR050213">
    <property type="entry name" value="GST_superfamily"/>
</dbReference>
<dbReference type="EMBL" id="BTSY01000004">
    <property type="protein sequence ID" value="GMT21603.1"/>
    <property type="molecule type" value="Genomic_DNA"/>
</dbReference>
<feature type="non-terminal residue" evidence="8">
    <location>
        <position position="1"/>
    </location>
</feature>
<dbReference type="InterPro" id="IPR004046">
    <property type="entry name" value="GST_C"/>
</dbReference>
<evidence type="ECO:0000313" key="8">
    <source>
        <dbReference type="EMBL" id="GMT21607.1"/>
    </source>
</evidence>
<feature type="domain" description="GST N-terminal" evidence="5">
    <location>
        <begin position="12"/>
        <end position="91"/>
    </location>
</feature>
<evidence type="ECO:0000259" key="6">
    <source>
        <dbReference type="PROSITE" id="PS50405"/>
    </source>
</evidence>
<dbReference type="Proteomes" id="UP001432322">
    <property type="component" value="Unassembled WGS sequence"/>
</dbReference>
<dbReference type="PANTHER" id="PTHR11571">
    <property type="entry name" value="GLUTATHIONE S-TRANSFERASE"/>
    <property type="match status" value="1"/>
</dbReference>
<dbReference type="Gene3D" id="3.40.30.10">
    <property type="entry name" value="Glutaredoxin"/>
    <property type="match status" value="1"/>
</dbReference>
<dbReference type="Pfam" id="PF14497">
    <property type="entry name" value="GST_C_3"/>
    <property type="match status" value="1"/>
</dbReference>
<dbReference type="EC" id="2.5.1.18" evidence="1"/>
<comment type="caution">
    <text evidence="8">The sequence shown here is derived from an EMBL/GenBank/DDBJ whole genome shotgun (WGS) entry which is preliminary data.</text>
</comment>
<comment type="catalytic activity">
    <reaction evidence="4">
        <text>RX + glutathione = an S-substituted glutathione + a halide anion + H(+)</text>
        <dbReference type="Rhea" id="RHEA:16437"/>
        <dbReference type="ChEBI" id="CHEBI:15378"/>
        <dbReference type="ChEBI" id="CHEBI:16042"/>
        <dbReference type="ChEBI" id="CHEBI:17792"/>
        <dbReference type="ChEBI" id="CHEBI:57925"/>
        <dbReference type="ChEBI" id="CHEBI:90779"/>
        <dbReference type="EC" id="2.5.1.18"/>
    </reaction>
</comment>
<dbReference type="InterPro" id="IPR036282">
    <property type="entry name" value="Glutathione-S-Trfase_C_sf"/>
</dbReference>